<dbReference type="HOGENOM" id="CLU_138406_0_0_11"/>
<feature type="transmembrane region" description="Helical" evidence="1">
    <location>
        <begin position="20"/>
        <end position="43"/>
    </location>
</feature>
<dbReference type="AlphaFoldDB" id="M1NSS6"/>
<keyword evidence="1" id="KW-0812">Transmembrane</keyword>
<sequence length="134" mass="14471">MTAKNKQNPSPGSYRIPVALRVGGAFMALAIVLLVFTVVSVFLDGWMVPFVVTPSFLVILLAAVIFGAFATVRKDQAASRSQVIALIVAVALVILSRFLPATALYVMAQYWLPMYAVLAFLCGLVIRRSLIPKG</sequence>
<reference evidence="2 3" key="1">
    <citation type="journal article" date="2012" name="Stand. Genomic Sci.">
        <title>Genome sequence of the halotolerant bacterium Corynebacterium halotolerans type strain YIM 70093(T) (= DSM 44683(T)).</title>
        <authorList>
            <person name="Ruckert C."/>
            <person name="Albersmeier A."/>
            <person name="Al-Dilaimi A."/>
            <person name="Niehaus K."/>
            <person name="Szczepanowski R."/>
            <person name="Kalinowski J."/>
        </authorList>
    </citation>
    <scope>NUCLEOTIDE SEQUENCE [LARGE SCALE GENOMIC DNA]</scope>
    <source>
        <strain evidence="2">YIM 70093</strain>
    </source>
</reference>
<dbReference type="KEGG" id="chn:A605_07450"/>
<dbReference type="OrthoDB" id="4421883at2"/>
<keyword evidence="1" id="KW-1133">Transmembrane helix</keyword>
<proteinExistence type="predicted"/>
<gene>
    <name evidence="2" type="ORF">A605_07450</name>
</gene>
<evidence type="ECO:0000256" key="1">
    <source>
        <dbReference type="SAM" id="Phobius"/>
    </source>
</evidence>
<dbReference type="EMBL" id="CP003697">
    <property type="protein sequence ID" value="AGF72492.1"/>
    <property type="molecule type" value="Genomic_DNA"/>
</dbReference>
<keyword evidence="3" id="KW-1185">Reference proteome</keyword>
<keyword evidence="1" id="KW-0472">Membrane</keyword>
<dbReference type="RefSeq" id="WP_015400911.1">
    <property type="nucleotide sequence ID" value="NC_020302.1"/>
</dbReference>
<evidence type="ECO:0000313" key="2">
    <source>
        <dbReference type="EMBL" id="AGF72492.1"/>
    </source>
</evidence>
<name>M1NSS6_9CORY</name>
<feature type="transmembrane region" description="Helical" evidence="1">
    <location>
        <begin position="49"/>
        <end position="71"/>
    </location>
</feature>
<organism evidence="2 3">
    <name type="scientific">Corynebacterium halotolerans YIM 70093 = DSM 44683</name>
    <dbReference type="NCBI Taxonomy" id="1121362"/>
    <lineage>
        <taxon>Bacteria</taxon>
        <taxon>Bacillati</taxon>
        <taxon>Actinomycetota</taxon>
        <taxon>Actinomycetes</taxon>
        <taxon>Mycobacteriales</taxon>
        <taxon>Corynebacteriaceae</taxon>
        <taxon>Corynebacterium</taxon>
    </lineage>
</organism>
<dbReference type="PATRIC" id="fig|1121362.3.peg.1502"/>
<evidence type="ECO:0000313" key="3">
    <source>
        <dbReference type="Proteomes" id="UP000011723"/>
    </source>
</evidence>
<dbReference type="eggNOG" id="ENOG5030KZS">
    <property type="taxonomic scope" value="Bacteria"/>
</dbReference>
<accession>M1NSS6</accession>
<feature type="transmembrane region" description="Helical" evidence="1">
    <location>
        <begin position="83"/>
        <end position="106"/>
    </location>
</feature>
<feature type="transmembrane region" description="Helical" evidence="1">
    <location>
        <begin position="112"/>
        <end position="130"/>
    </location>
</feature>
<dbReference type="Proteomes" id="UP000011723">
    <property type="component" value="Chromosome"/>
</dbReference>
<protein>
    <submittedName>
        <fullName evidence="2">Uncharacterized protein</fullName>
    </submittedName>
</protein>